<evidence type="ECO:0000313" key="2">
    <source>
        <dbReference type="Proteomes" id="UP000178117"/>
    </source>
</evidence>
<sequence>MKTHVLRMRSENRDIFDAIKEGKKKVETRAASDKFKKIEVGDKLKFLCGPSSWESTVAAVKTFKTIPALLKTYKPQQINPKIKTGDNLRDMYYSWPGNKERIKKYGLIALELK</sequence>
<comment type="caution">
    <text evidence="1">The sequence shown here is derived from an EMBL/GenBank/DDBJ whole genome shotgun (WGS) entry which is preliminary data.</text>
</comment>
<reference evidence="1 2" key="1">
    <citation type="journal article" date="2016" name="Nat. Commun.">
        <title>Thousands of microbial genomes shed light on interconnected biogeochemical processes in an aquifer system.</title>
        <authorList>
            <person name="Anantharaman K."/>
            <person name="Brown C.T."/>
            <person name="Hug L.A."/>
            <person name="Sharon I."/>
            <person name="Castelle C.J."/>
            <person name="Probst A.J."/>
            <person name="Thomas B.C."/>
            <person name="Singh A."/>
            <person name="Wilkins M.J."/>
            <person name="Karaoz U."/>
            <person name="Brodie E.L."/>
            <person name="Williams K.H."/>
            <person name="Hubbard S.S."/>
            <person name="Banfield J.F."/>
        </authorList>
    </citation>
    <scope>NUCLEOTIDE SEQUENCE [LARGE SCALE GENOMIC DNA]</scope>
</reference>
<dbReference type="InterPro" id="IPR015947">
    <property type="entry name" value="PUA-like_sf"/>
</dbReference>
<gene>
    <name evidence="1" type="ORF">A3C88_02435</name>
</gene>
<evidence type="ECO:0008006" key="3">
    <source>
        <dbReference type="Google" id="ProtNLM"/>
    </source>
</evidence>
<dbReference type="Gene3D" id="2.30.130.30">
    <property type="entry name" value="Hypothetical protein"/>
    <property type="match status" value="1"/>
</dbReference>
<dbReference type="SUPFAM" id="SSF88697">
    <property type="entry name" value="PUA domain-like"/>
    <property type="match status" value="1"/>
</dbReference>
<dbReference type="EMBL" id="MGJZ01000018">
    <property type="protein sequence ID" value="OGN17033.1"/>
    <property type="molecule type" value="Genomic_DNA"/>
</dbReference>
<evidence type="ECO:0000313" key="1">
    <source>
        <dbReference type="EMBL" id="OGN17033.1"/>
    </source>
</evidence>
<dbReference type="Proteomes" id="UP000178117">
    <property type="component" value="Unassembled WGS sequence"/>
</dbReference>
<organism evidence="1 2">
    <name type="scientific">Candidatus Yanofskybacteria bacterium RIFCSPHIGHO2_02_FULL_50_12</name>
    <dbReference type="NCBI Taxonomy" id="1802685"/>
    <lineage>
        <taxon>Bacteria</taxon>
        <taxon>Candidatus Yanofskyibacteriota</taxon>
    </lineage>
</organism>
<accession>A0A1F8FV47</accession>
<name>A0A1F8FV47_9BACT</name>
<dbReference type="AlphaFoldDB" id="A0A1F8FV47"/>
<protein>
    <recommendedName>
        <fullName evidence="3">ASCH domain-containing protein</fullName>
    </recommendedName>
</protein>
<proteinExistence type="predicted"/>